<reference evidence="6 7" key="1">
    <citation type="submission" date="2019-06" db="EMBL/GenBank/DDBJ databases">
        <title>Genome sequence of Litorilinea aerophila BAA-2444.</title>
        <authorList>
            <person name="Maclea K.S."/>
            <person name="Maurais E.G."/>
            <person name="Iannazzi L.C."/>
        </authorList>
    </citation>
    <scope>NUCLEOTIDE SEQUENCE [LARGE SCALE GENOMIC DNA]</scope>
    <source>
        <strain evidence="6 7">ATCC BAA-2444</strain>
    </source>
</reference>
<dbReference type="EMBL" id="VIGC01000017">
    <property type="protein sequence ID" value="TQE95053.1"/>
    <property type="molecule type" value="Genomic_DNA"/>
</dbReference>
<dbReference type="PROSITE" id="PS50937">
    <property type="entry name" value="HTH_MERR_2"/>
    <property type="match status" value="1"/>
</dbReference>
<keyword evidence="7" id="KW-1185">Reference proteome</keyword>
<dbReference type="InterPro" id="IPR009061">
    <property type="entry name" value="DNA-bd_dom_put_sf"/>
</dbReference>
<evidence type="ECO:0000256" key="1">
    <source>
        <dbReference type="ARBA" id="ARBA00023015"/>
    </source>
</evidence>
<dbReference type="InterPro" id="IPR000551">
    <property type="entry name" value="MerR-type_HTH_dom"/>
</dbReference>
<dbReference type="InterPro" id="IPR015358">
    <property type="entry name" value="Tscrpt_reg_MerR_DNA-bd"/>
</dbReference>
<evidence type="ECO:0000259" key="5">
    <source>
        <dbReference type="PROSITE" id="PS50937"/>
    </source>
</evidence>
<feature type="domain" description="HTH merR-type" evidence="5">
    <location>
        <begin position="3"/>
        <end position="72"/>
    </location>
</feature>
<dbReference type="Proteomes" id="UP000317371">
    <property type="component" value="Unassembled WGS sequence"/>
</dbReference>
<evidence type="ECO:0000256" key="2">
    <source>
        <dbReference type="ARBA" id="ARBA00023125"/>
    </source>
</evidence>
<dbReference type="AlphaFoldDB" id="A0A540VFZ7"/>
<dbReference type="CDD" id="cd04770">
    <property type="entry name" value="HTH_HMRTR"/>
    <property type="match status" value="1"/>
</dbReference>
<dbReference type="PROSITE" id="PS00552">
    <property type="entry name" value="HTH_MERR_1"/>
    <property type="match status" value="1"/>
</dbReference>
<evidence type="ECO:0000256" key="3">
    <source>
        <dbReference type="ARBA" id="ARBA00023163"/>
    </source>
</evidence>
<dbReference type="SUPFAM" id="SSF46955">
    <property type="entry name" value="Putative DNA-binding domain"/>
    <property type="match status" value="1"/>
</dbReference>
<comment type="caution">
    <text evidence="6">The sequence shown here is derived from an EMBL/GenBank/DDBJ whole genome shotgun (WGS) entry which is preliminary data.</text>
</comment>
<evidence type="ECO:0000256" key="4">
    <source>
        <dbReference type="SAM" id="Coils"/>
    </source>
</evidence>
<dbReference type="PRINTS" id="PR00040">
    <property type="entry name" value="HTHMERR"/>
</dbReference>
<keyword evidence="4" id="KW-0175">Coiled coil</keyword>
<dbReference type="RefSeq" id="WP_141610730.1">
    <property type="nucleotide sequence ID" value="NZ_VIGC02000017.1"/>
</dbReference>
<dbReference type="Gene3D" id="1.10.1660.10">
    <property type="match status" value="1"/>
</dbReference>
<keyword evidence="2" id="KW-0238">DNA-binding</keyword>
<dbReference type="GO" id="GO:0003700">
    <property type="term" value="F:DNA-binding transcription factor activity"/>
    <property type="evidence" value="ECO:0007669"/>
    <property type="project" value="InterPro"/>
</dbReference>
<dbReference type="PANTHER" id="PTHR30204:SF94">
    <property type="entry name" value="HEAVY METAL-DEPENDENT TRANSCRIPTIONAL REGULATOR HI_0293-RELATED"/>
    <property type="match status" value="1"/>
</dbReference>
<organism evidence="6 7">
    <name type="scientific">Litorilinea aerophila</name>
    <dbReference type="NCBI Taxonomy" id="1204385"/>
    <lineage>
        <taxon>Bacteria</taxon>
        <taxon>Bacillati</taxon>
        <taxon>Chloroflexota</taxon>
        <taxon>Caldilineae</taxon>
        <taxon>Caldilineales</taxon>
        <taxon>Caldilineaceae</taxon>
        <taxon>Litorilinea</taxon>
    </lineage>
</organism>
<dbReference type="Pfam" id="PF00376">
    <property type="entry name" value="MerR"/>
    <property type="match status" value="1"/>
</dbReference>
<dbReference type="FunCoup" id="A0A540VFZ7">
    <property type="interactions" value="32"/>
</dbReference>
<dbReference type="GO" id="GO:0003677">
    <property type="term" value="F:DNA binding"/>
    <property type="evidence" value="ECO:0007669"/>
    <property type="project" value="UniProtKB-KW"/>
</dbReference>
<evidence type="ECO:0000313" key="7">
    <source>
        <dbReference type="Proteomes" id="UP000317371"/>
    </source>
</evidence>
<protein>
    <submittedName>
        <fullName evidence="6">Heavy metal-responsive transcriptional regulator</fullName>
    </submittedName>
</protein>
<feature type="coiled-coil region" evidence="4">
    <location>
        <begin position="77"/>
        <end position="111"/>
    </location>
</feature>
<dbReference type="InParanoid" id="A0A540VFZ7"/>
<name>A0A540VFZ7_9CHLR</name>
<dbReference type="PANTHER" id="PTHR30204">
    <property type="entry name" value="REDOX-CYCLING DRUG-SENSING TRANSCRIPTIONAL ACTIVATOR SOXR"/>
    <property type="match status" value="1"/>
</dbReference>
<gene>
    <name evidence="6" type="ORF">FKZ61_13810</name>
</gene>
<dbReference type="SMART" id="SM00422">
    <property type="entry name" value="HTH_MERR"/>
    <property type="match status" value="1"/>
</dbReference>
<proteinExistence type="predicted"/>
<keyword evidence="1" id="KW-0805">Transcription regulation</keyword>
<accession>A0A540VFZ7</accession>
<dbReference type="OrthoDB" id="6006at2"/>
<dbReference type="Pfam" id="PF09278">
    <property type="entry name" value="MerR-DNA-bind"/>
    <property type="match status" value="1"/>
</dbReference>
<keyword evidence="3" id="KW-0804">Transcription</keyword>
<evidence type="ECO:0000313" key="6">
    <source>
        <dbReference type="EMBL" id="TQE95053.1"/>
    </source>
</evidence>
<sequence length="141" mass="15892">MPGLTIGKVATQAGVHVETVRYYERVGLLPPPPRTESGYRLYQPESVVRLRFIKEAQGLGFTLEEIRELLALRVDAQTSCQEVRRRAERKVAEMEEKIRSLQKMRDALVRLIAACEQGGPDGECPILEALESQAWTGVKEQ</sequence>
<dbReference type="InterPro" id="IPR047057">
    <property type="entry name" value="MerR_fam"/>
</dbReference>